<reference evidence="1 2" key="1">
    <citation type="submission" date="2018-07" db="EMBL/GenBank/DDBJ databases">
        <title>Modular assembly of carbohydrate-degrading microbial communities in the ocean.</title>
        <authorList>
            <person name="Enke T.N."/>
            <person name="Datta M.S."/>
            <person name="Schwartzman J.A."/>
            <person name="Cermak N."/>
            <person name="Schmitz D.A."/>
            <person name="Barrere J."/>
            <person name="Cordero O.X."/>
        </authorList>
    </citation>
    <scope>NUCLEOTIDE SEQUENCE [LARGE SCALE GENOMIC DNA]</scope>
    <source>
        <strain evidence="1 2">C3M10</strain>
    </source>
</reference>
<evidence type="ECO:0000313" key="2">
    <source>
        <dbReference type="Proteomes" id="UP000252706"/>
    </source>
</evidence>
<dbReference type="EMBL" id="QOCE01000010">
    <property type="protein sequence ID" value="RBW60858.1"/>
    <property type="molecule type" value="Genomic_DNA"/>
</dbReference>
<dbReference type="RefSeq" id="WP_113821991.1">
    <property type="nucleotide sequence ID" value="NZ_QOCE01000010.1"/>
</dbReference>
<accession>A0A366X9Z6</accession>
<protein>
    <submittedName>
        <fullName evidence="1">Uncharacterized protein</fullName>
    </submittedName>
</protein>
<proteinExistence type="predicted"/>
<dbReference type="AlphaFoldDB" id="A0A366X9Z6"/>
<dbReference type="Proteomes" id="UP000252706">
    <property type="component" value="Unassembled WGS sequence"/>
</dbReference>
<name>A0A366X9Z6_9RHOB</name>
<organism evidence="1 2">
    <name type="scientific">Phaeobacter gallaeciensis</name>
    <dbReference type="NCBI Taxonomy" id="60890"/>
    <lineage>
        <taxon>Bacteria</taxon>
        <taxon>Pseudomonadati</taxon>
        <taxon>Pseudomonadota</taxon>
        <taxon>Alphaproteobacteria</taxon>
        <taxon>Rhodobacterales</taxon>
        <taxon>Roseobacteraceae</taxon>
        <taxon>Phaeobacter</taxon>
    </lineage>
</organism>
<comment type="caution">
    <text evidence="1">The sequence shown here is derived from an EMBL/GenBank/DDBJ whole genome shotgun (WGS) entry which is preliminary data.</text>
</comment>
<gene>
    <name evidence="1" type="ORF">DS909_03140</name>
</gene>
<sequence length="111" mass="12630">MLAVAGDFRDKFLSSYLLNCSHEHAPVPVRQREESDHLATTNPVSAGWFRRKTHLAITAIKEILMQNSAAKRIEFELIAAELEVSVEKRDYFVEEALVVDELLKKCPFDGQ</sequence>
<evidence type="ECO:0000313" key="1">
    <source>
        <dbReference type="EMBL" id="RBW60858.1"/>
    </source>
</evidence>